<proteinExistence type="predicted"/>
<gene>
    <name evidence="2" type="ORF">GCM10011491_18510</name>
</gene>
<feature type="chain" id="PRO_5037642780" description="DUF4142 domain-containing protein" evidence="1">
    <location>
        <begin position="23"/>
        <end position="149"/>
    </location>
</feature>
<reference evidence="2" key="1">
    <citation type="journal article" date="2014" name="Int. J. Syst. Evol. Microbiol.">
        <title>Complete genome sequence of Corynebacterium casei LMG S-19264T (=DSM 44701T), isolated from a smear-ripened cheese.</title>
        <authorList>
            <consortium name="US DOE Joint Genome Institute (JGI-PGF)"/>
            <person name="Walter F."/>
            <person name="Albersmeier A."/>
            <person name="Kalinowski J."/>
            <person name="Ruckert C."/>
        </authorList>
    </citation>
    <scope>NUCLEOTIDE SEQUENCE</scope>
    <source>
        <strain evidence="2">CGMCC 1.15082</strain>
    </source>
</reference>
<evidence type="ECO:0000313" key="3">
    <source>
        <dbReference type="Proteomes" id="UP000646478"/>
    </source>
</evidence>
<dbReference type="RefSeq" id="WP_236016113.1">
    <property type="nucleotide sequence ID" value="NZ_BMHH01000006.1"/>
</dbReference>
<feature type="signal peptide" evidence="1">
    <location>
        <begin position="1"/>
        <end position="22"/>
    </location>
</feature>
<evidence type="ECO:0008006" key="4">
    <source>
        <dbReference type="Google" id="ProtNLM"/>
    </source>
</evidence>
<evidence type="ECO:0000256" key="1">
    <source>
        <dbReference type="SAM" id="SignalP"/>
    </source>
</evidence>
<keyword evidence="3" id="KW-1185">Reference proteome</keyword>
<dbReference type="AlphaFoldDB" id="A0A916WEN0"/>
<keyword evidence="1" id="KW-0732">Signal</keyword>
<protein>
    <recommendedName>
        <fullName evidence="4">DUF4142 domain-containing protein</fullName>
    </recommendedName>
</protein>
<name>A0A916WEN0_9HYPH</name>
<comment type="caution">
    <text evidence="2">The sequence shown here is derived from an EMBL/GenBank/DDBJ whole genome shotgun (WGS) entry which is preliminary data.</text>
</comment>
<organism evidence="2 3">
    <name type="scientific">Brucella endophytica</name>
    <dbReference type="NCBI Taxonomy" id="1963359"/>
    <lineage>
        <taxon>Bacteria</taxon>
        <taxon>Pseudomonadati</taxon>
        <taxon>Pseudomonadota</taxon>
        <taxon>Alphaproteobacteria</taxon>
        <taxon>Hyphomicrobiales</taxon>
        <taxon>Brucellaceae</taxon>
        <taxon>Brucella/Ochrobactrum group</taxon>
        <taxon>Brucella</taxon>
    </lineage>
</organism>
<dbReference type="Proteomes" id="UP000646478">
    <property type="component" value="Unassembled WGS sequence"/>
</dbReference>
<reference evidence="2" key="2">
    <citation type="submission" date="2020-09" db="EMBL/GenBank/DDBJ databases">
        <authorList>
            <person name="Sun Q."/>
            <person name="Zhou Y."/>
        </authorList>
    </citation>
    <scope>NUCLEOTIDE SEQUENCE</scope>
    <source>
        <strain evidence="2">CGMCC 1.15082</strain>
    </source>
</reference>
<evidence type="ECO:0000313" key="2">
    <source>
        <dbReference type="EMBL" id="GGA90846.1"/>
    </source>
</evidence>
<dbReference type="EMBL" id="BMHH01000006">
    <property type="protein sequence ID" value="GGA90846.1"/>
    <property type="molecule type" value="Genomic_DNA"/>
</dbReference>
<accession>A0A916WEN0</accession>
<sequence length="149" mass="16217">MSVLRLLLLSFILAPLMAPASAAQASLATQKEVNAFHLTDDFLTRMEAVQTELQTLNLAAQDEEAPTGPVTLDSLTAGVEKRPDVMAVLSKHGIKARDYIVGYFALMGSLAAAEAENEPQLVDELRDVNPQHLAFAKQYKARIQQLIGK</sequence>